<keyword evidence="5 7" id="KW-0472">Membrane</keyword>
<dbReference type="PANTHER" id="PTHR23292">
    <property type="entry name" value="LIPOPOLYSACCHARIDE-INDUCED TUMOR NECROSIS FACTOR-ALPHA FACTOR"/>
    <property type="match status" value="1"/>
</dbReference>
<comment type="subcellular location">
    <subcellularLocation>
        <location evidence="1">Membrane</location>
        <topology evidence="1">Peripheral membrane protein</topology>
    </subcellularLocation>
</comment>
<feature type="compositionally biased region" description="Low complexity" evidence="6">
    <location>
        <begin position="1"/>
        <end position="33"/>
    </location>
</feature>
<evidence type="ECO:0000259" key="8">
    <source>
        <dbReference type="PROSITE" id="PS51837"/>
    </source>
</evidence>
<comment type="caution">
    <text evidence="9">The sequence shown here is derived from an EMBL/GenBank/DDBJ whole genome shotgun (WGS) entry which is preliminary data.</text>
</comment>
<evidence type="ECO:0000313" key="10">
    <source>
        <dbReference type="Proteomes" id="UP001210925"/>
    </source>
</evidence>
<keyword evidence="7" id="KW-1133">Transmembrane helix</keyword>
<accession>A0AAD5UD53</accession>
<protein>
    <recommendedName>
        <fullName evidence="8">LITAF domain-containing protein</fullName>
    </recommendedName>
</protein>
<keyword evidence="10" id="KW-1185">Reference proteome</keyword>
<evidence type="ECO:0000313" key="9">
    <source>
        <dbReference type="EMBL" id="KAJ3251237.1"/>
    </source>
</evidence>
<keyword evidence="4" id="KW-0862">Zinc</keyword>
<dbReference type="PANTHER" id="PTHR23292:SF6">
    <property type="entry name" value="FI16602P1-RELATED"/>
    <property type="match status" value="1"/>
</dbReference>
<dbReference type="PROSITE" id="PS51837">
    <property type="entry name" value="LITAF"/>
    <property type="match status" value="1"/>
</dbReference>
<evidence type="ECO:0000256" key="5">
    <source>
        <dbReference type="ARBA" id="ARBA00023136"/>
    </source>
</evidence>
<keyword evidence="3" id="KW-0479">Metal-binding</keyword>
<name>A0AAD5UD53_9FUNG</name>
<evidence type="ECO:0000256" key="2">
    <source>
        <dbReference type="ARBA" id="ARBA00005975"/>
    </source>
</evidence>
<evidence type="ECO:0000256" key="1">
    <source>
        <dbReference type="ARBA" id="ARBA00004170"/>
    </source>
</evidence>
<dbReference type="AlphaFoldDB" id="A0AAD5UD53"/>
<evidence type="ECO:0000256" key="7">
    <source>
        <dbReference type="SAM" id="Phobius"/>
    </source>
</evidence>
<dbReference type="SMART" id="SM00714">
    <property type="entry name" value="LITAF"/>
    <property type="match status" value="1"/>
</dbReference>
<dbReference type="GO" id="GO:0008270">
    <property type="term" value="F:zinc ion binding"/>
    <property type="evidence" value="ECO:0007669"/>
    <property type="project" value="TreeGrafter"/>
</dbReference>
<feature type="region of interest" description="Disordered" evidence="6">
    <location>
        <begin position="1"/>
        <end position="43"/>
    </location>
</feature>
<feature type="transmembrane region" description="Helical" evidence="7">
    <location>
        <begin position="77"/>
        <end position="99"/>
    </location>
</feature>
<organism evidence="9 10">
    <name type="scientific">Boothiomyces macroporosus</name>
    <dbReference type="NCBI Taxonomy" id="261099"/>
    <lineage>
        <taxon>Eukaryota</taxon>
        <taxon>Fungi</taxon>
        <taxon>Fungi incertae sedis</taxon>
        <taxon>Chytridiomycota</taxon>
        <taxon>Chytridiomycota incertae sedis</taxon>
        <taxon>Chytridiomycetes</taxon>
        <taxon>Rhizophydiales</taxon>
        <taxon>Terramycetaceae</taxon>
        <taxon>Boothiomyces</taxon>
    </lineage>
</organism>
<gene>
    <name evidence="9" type="ORF">HK103_002566</name>
</gene>
<dbReference type="InterPro" id="IPR006629">
    <property type="entry name" value="LITAF"/>
</dbReference>
<dbReference type="GO" id="GO:0016020">
    <property type="term" value="C:membrane"/>
    <property type="evidence" value="ECO:0007669"/>
    <property type="project" value="UniProtKB-SubCell"/>
</dbReference>
<evidence type="ECO:0000256" key="6">
    <source>
        <dbReference type="SAM" id="MobiDB-lite"/>
    </source>
</evidence>
<dbReference type="EMBL" id="JADGKB010000192">
    <property type="protein sequence ID" value="KAJ3251237.1"/>
    <property type="molecule type" value="Genomic_DNA"/>
</dbReference>
<keyword evidence="7" id="KW-0812">Transmembrane</keyword>
<reference evidence="9" key="1">
    <citation type="submission" date="2020-05" db="EMBL/GenBank/DDBJ databases">
        <title>Phylogenomic resolution of chytrid fungi.</title>
        <authorList>
            <person name="Stajich J.E."/>
            <person name="Amses K."/>
            <person name="Simmons R."/>
            <person name="Seto K."/>
            <person name="Myers J."/>
            <person name="Bonds A."/>
            <person name="Quandt C.A."/>
            <person name="Barry K."/>
            <person name="Liu P."/>
            <person name="Grigoriev I."/>
            <person name="Longcore J.E."/>
            <person name="James T.Y."/>
        </authorList>
    </citation>
    <scope>NUCLEOTIDE SEQUENCE</scope>
    <source>
        <strain evidence="9">PLAUS21</strain>
    </source>
</reference>
<proteinExistence type="inferred from homology"/>
<dbReference type="InterPro" id="IPR037519">
    <property type="entry name" value="LITAF_fam"/>
</dbReference>
<dbReference type="Proteomes" id="UP001210925">
    <property type="component" value="Unassembled WGS sequence"/>
</dbReference>
<comment type="similarity">
    <text evidence="2">Belongs to the CDIP1/LITAF family.</text>
</comment>
<dbReference type="Pfam" id="PF10601">
    <property type="entry name" value="zf-LITAF-like"/>
    <property type="match status" value="1"/>
</dbReference>
<evidence type="ECO:0000256" key="4">
    <source>
        <dbReference type="ARBA" id="ARBA00022833"/>
    </source>
</evidence>
<feature type="domain" description="LITAF" evidence="8">
    <location>
        <begin position="43"/>
        <end position="125"/>
    </location>
</feature>
<evidence type="ECO:0000256" key="3">
    <source>
        <dbReference type="ARBA" id="ARBA00022723"/>
    </source>
</evidence>
<sequence length="126" mass="13598">MEKTNQQAPTYPPQYQQTPGQPQPPQAQYVVQQSTPITSAPGPQAPMYVAPAVFGEFPQPITCINCKQQGVSMTEKVMGAAGWVAVFGTCLVCCCLAWVPCVIDTCKDTNHRCSNCGMLVGTKKMI</sequence>